<dbReference type="Proteomes" id="UP001488805">
    <property type="component" value="Unassembled WGS sequence"/>
</dbReference>
<dbReference type="AlphaFoldDB" id="A0AAW1FXD7"/>
<name>A0AAW1FXD7_ZOAVI</name>
<dbReference type="InterPro" id="IPR012337">
    <property type="entry name" value="RNaseH-like_sf"/>
</dbReference>
<proteinExistence type="predicted"/>
<sequence>MGVTAHWIKPDSTERESVVLACRHFPSPHNYNRIAEILEEIHSEFGLSYENIIATVTDNGSNFVKTFKEFNIPVVADEDENDDTEEDGLSFETINASEEEVSEGAIILPPHVSCATHTLSLVCTTDAKQAMKDSPTLSRLNHTAMGKCSALWNSSKRPKTAELLSEVTKEQLKTPCPTRWNSMYDSLNQLATLRDKLPEMMQKFQLPPFKEVELDYLAEYCKILRPIAVAIDRLQGQISCYYGELIPTLFAVLHDLQASNLRHTSPLLQAILVGFEKRFSSYLELKTDVNEAILATVTHPFFKMRWLPPRLSGERRRIQLLVLHSAEDLGLVAESETASSNLQDDEEDDFFVFSAEETQVQESQEITSHSKAELETLRFLEDTRKDLLSLQQYPLVKLLVVRFNTTLPSPAPVERLFSFAGIIFHPHRRRLTPEIFEKLVVLKGN</sequence>
<evidence type="ECO:0000313" key="2">
    <source>
        <dbReference type="Proteomes" id="UP001488805"/>
    </source>
</evidence>
<dbReference type="SUPFAM" id="SSF53098">
    <property type="entry name" value="Ribonuclease H-like"/>
    <property type="match status" value="1"/>
</dbReference>
<comment type="caution">
    <text evidence="1">The sequence shown here is derived from an EMBL/GenBank/DDBJ whole genome shotgun (WGS) entry which is preliminary data.</text>
</comment>
<gene>
    <name evidence="1" type="ORF">VZT92_004671</name>
</gene>
<organism evidence="1 2">
    <name type="scientific">Zoarces viviparus</name>
    <name type="common">Viviparous eelpout</name>
    <name type="synonym">Blennius viviparus</name>
    <dbReference type="NCBI Taxonomy" id="48416"/>
    <lineage>
        <taxon>Eukaryota</taxon>
        <taxon>Metazoa</taxon>
        <taxon>Chordata</taxon>
        <taxon>Craniata</taxon>
        <taxon>Vertebrata</taxon>
        <taxon>Euteleostomi</taxon>
        <taxon>Actinopterygii</taxon>
        <taxon>Neopterygii</taxon>
        <taxon>Teleostei</taxon>
        <taxon>Neoteleostei</taxon>
        <taxon>Acanthomorphata</taxon>
        <taxon>Eupercaria</taxon>
        <taxon>Perciformes</taxon>
        <taxon>Cottioidei</taxon>
        <taxon>Zoarcales</taxon>
        <taxon>Zoarcidae</taxon>
        <taxon>Zoarcinae</taxon>
        <taxon>Zoarces</taxon>
    </lineage>
</organism>
<dbReference type="PANTHER" id="PTHR47501:SF5">
    <property type="entry name" value="HAT C-TERMINAL DIMERISATION DOMAIN-CONTAINING PROTEIN"/>
    <property type="match status" value="1"/>
</dbReference>
<evidence type="ECO:0000313" key="1">
    <source>
        <dbReference type="EMBL" id="KAK9539572.1"/>
    </source>
</evidence>
<reference evidence="1 2" key="1">
    <citation type="journal article" date="2024" name="Genome Biol. Evol.">
        <title>Chromosome-level genome assembly of the viviparous eelpout Zoarces viviparus.</title>
        <authorList>
            <person name="Fuhrmann N."/>
            <person name="Brasseur M.V."/>
            <person name="Bakowski C.E."/>
            <person name="Podsiadlowski L."/>
            <person name="Prost S."/>
            <person name="Krehenwinkel H."/>
            <person name="Mayer C."/>
        </authorList>
    </citation>
    <scope>NUCLEOTIDE SEQUENCE [LARGE SCALE GENOMIC DNA]</scope>
    <source>
        <strain evidence="1">NO-MEL_2022_Ind0_liver</strain>
    </source>
</reference>
<accession>A0AAW1FXD7</accession>
<keyword evidence="2" id="KW-1185">Reference proteome</keyword>
<evidence type="ECO:0008006" key="3">
    <source>
        <dbReference type="Google" id="ProtNLM"/>
    </source>
</evidence>
<dbReference type="PANTHER" id="PTHR47501">
    <property type="entry name" value="TRANSPOSASE-RELATED"/>
    <property type="match status" value="1"/>
</dbReference>
<protein>
    <recommendedName>
        <fullName evidence="3">HAT C-terminal dimerisation domain-containing protein</fullName>
    </recommendedName>
</protein>
<dbReference type="EMBL" id="JBCEZU010000023">
    <property type="protein sequence ID" value="KAK9539572.1"/>
    <property type="molecule type" value="Genomic_DNA"/>
</dbReference>